<comment type="caution">
    <text evidence="9">The sequence shown here is derived from an EMBL/GenBank/DDBJ whole genome shotgun (WGS) entry which is preliminary data.</text>
</comment>
<dbReference type="AlphaFoldDB" id="A0A368Y401"/>
<evidence type="ECO:0000256" key="4">
    <source>
        <dbReference type="ARBA" id="ARBA00022777"/>
    </source>
</evidence>
<dbReference type="RefSeq" id="WP_114468327.1">
    <property type="nucleotide sequence ID" value="NZ_QPJK01000003.1"/>
</dbReference>
<dbReference type="InterPro" id="IPR050015">
    <property type="entry name" value="OiaK"/>
</dbReference>
<proteinExistence type="inferred from homology"/>
<dbReference type="GO" id="GO:0016301">
    <property type="term" value="F:kinase activity"/>
    <property type="evidence" value="ECO:0007669"/>
    <property type="project" value="UniProtKB-KW"/>
</dbReference>
<organism evidence="9 10">
    <name type="scientific">Pseudorhodoferax soli</name>
    <dbReference type="NCBI Taxonomy" id="545864"/>
    <lineage>
        <taxon>Bacteria</taxon>
        <taxon>Pseudomonadati</taxon>
        <taxon>Pseudomonadota</taxon>
        <taxon>Betaproteobacteria</taxon>
        <taxon>Burkholderiales</taxon>
        <taxon>Comamonadaceae</taxon>
    </lineage>
</organism>
<name>A0A368Y401_9BURK</name>
<keyword evidence="10" id="KW-1185">Reference proteome</keyword>
<protein>
    <submittedName>
        <fullName evidence="9">Uncharacterized protein YgbK (DUF1537 family)</fullName>
    </submittedName>
</protein>
<dbReference type="InterPro" id="IPR031475">
    <property type="entry name" value="NBD_C"/>
</dbReference>
<evidence type="ECO:0000259" key="8">
    <source>
        <dbReference type="Pfam" id="PF17042"/>
    </source>
</evidence>
<dbReference type="Pfam" id="PF07005">
    <property type="entry name" value="SBD_N"/>
    <property type="match status" value="1"/>
</dbReference>
<evidence type="ECO:0000256" key="3">
    <source>
        <dbReference type="ARBA" id="ARBA00022741"/>
    </source>
</evidence>
<evidence type="ECO:0000256" key="6">
    <source>
        <dbReference type="ARBA" id="ARBA00023277"/>
    </source>
</evidence>
<keyword evidence="4" id="KW-0418">Kinase</keyword>
<dbReference type="EMBL" id="QPJK01000003">
    <property type="protein sequence ID" value="RCW72954.1"/>
    <property type="molecule type" value="Genomic_DNA"/>
</dbReference>
<dbReference type="InterPro" id="IPR010737">
    <property type="entry name" value="4-carb_acid_sugar_kinase_N"/>
</dbReference>
<keyword evidence="6" id="KW-0119">Carbohydrate metabolism</keyword>
<dbReference type="Proteomes" id="UP000252884">
    <property type="component" value="Unassembled WGS sequence"/>
</dbReference>
<dbReference type="Pfam" id="PF17042">
    <property type="entry name" value="NBD_C"/>
    <property type="match status" value="1"/>
</dbReference>
<keyword evidence="5" id="KW-0067">ATP-binding</keyword>
<keyword evidence="3" id="KW-0547">Nucleotide-binding</keyword>
<dbReference type="InterPro" id="IPR042213">
    <property type="entry name" value="NBD_C_sf"/>
</dbReference>
<evidence type="ECO:0000313" key="10">
    <source>
        <dbReference type="Proteomes" id="UP000252884"/>
    </source>
</evidence>
<keyword evidence="2" id="KW-0808">Transferase</keyword>
<feature type="domain" description="Four-carbon acid sugar kinase N-terminal" evidence="7">
    <location>
        <begin position="11"/>
        <end position="249"/>
    </location>
</feature>
<accession>A0A368Y401</accession>
<sequence length="461" mass="47297">MADVLPPGLLLAYYGDDFTGSTDVLEAFTAAGVPTVLFLQTPDAAALARFPDARCVGLAGQSRGRDPAWMQAHLRPALQALAGLGAPLLQYKVCSTFDSSPTTGSIGCAIDIGVPLMPGRWSPTVVGAPRLGRYQAFGNLFAVADGQGLRLDRHPTMSRHPVTAMAEADLRRHLAAQTGRPRALVDFTQLKAGHGAQALAQCLDGAAVPPIVLVDVLDDETLREAGRLVWEQRGAGVFTASSSGLQYALAAWWRAQGLLPAPAPLPSAAPAGRIAAVSGSCSPVTARQIEQAEADGFAILRLDLARALGSDAQAELARVLAAAGAALDQGTSPLIYTARGPDDPAVQAFDAMAANAGLSRAEAGQRTGELLAATMRALLERVPALRRIAVAGGDSSGEVAAALGITALTVAAGLAPGAPLCRAWSADARRDGLEIVLKGGQMGTPGFFASVRDGTAAQPTG</sequence>
<dbReference type="Gene3D" id="3.40.980.20">
    <property type="entry name" value="Four-carbon acid sugar kinase, nucleotide binding domain"/>
    <property type="match status" value="1"/>
</dbReference>
<evidence type="ECO:0000256" key="1">
    <source>
        <dbReference type="ARBA" id="ARBA00005715"/>
    </source>
</evidence>
<evidence type="ECO:0000256" key="5">
    <source>
        <dbReference type="ARBA" id="ARBA00022840"/>
    </source>
</evidence>
<dbReference type="SUPFAM" id="SSF142764">
    <property type="entry name" value="YgbK-like"/>
    <property type="match status" value="1"/>
</dbReference>
<dbReference type="InterPro" id="IPR037051">
    <property type="entry name" value="4-carb_acid_sugar_kinase_N_sf"/>
</dbReference>
<evidence type="ECO:0000259" key="7">
    <source>
        <dbReference type="Pfam" id="PF07005"/>
    </source>
</evidence>
<dbReference type="GO" id="GO:0005524">
    <property type="term" value="F:ATP binding"/>
    <property type="evidence" value="ECO:0007669"/>
    <property type="project" value="UniProtKB-KW"/>
</dbReference>
<evidence type="ECO:0000313" key="9">
    <source>
        <dbReference type="EMBL" id="RCW72954.1"/>
    </source>
</evidence>
<gene>
    <name evidence="9" type="ORF">DES41_103562</name>
</gene>
<evidence type="ECO:0000256" key="2">
    <source>
        <dbReference type="ARBA" id="ARBA00022679"/>
    </source>
</evidence>
<feature type="domain" description="Four-carbon acid sugar kinase nucleotide binding" evidence="8">
    <location>
        <begin position="276"/>
        <end position="448"/>
    </location>
</feature>
<dbReference type="Gene3D" id="3.40.50.10840">
    <property type="entry name" value="Putative sugar-binding, N-terminal domain"/>
    <property type="match status" value="1"/>
</dbReference>
<dbReference type="NCBIfam" id="NF042436">
    <property type="entry name" value="OxoIsoapKin_OiaK"/>
    <property type="match status" value="1"/>
</dbReference>
<dbReference type="OrthoDB" id="191465at2"/>
<comment type="similarity">
    <text evidence="1">Belongs to the four-carbon acid sugar kinase family.</text>
</comment>
<reference evidence="9 10" key="1">
    <citation type="submission" date="2018-07" db="EMBL/GenBank/DDBJ databases">
        <title>Genomic Encyclopedia of Type Strains, Phase IV (KMG-IV): sequencing the most valuable type-strain genomes for metagenomic binning, comparative biology and taxonomic classification.</title>
        <authorList>
            <person name="Goeker M."/>
        </authorList>
    </citation>
    <scope>NUCLEOTIDE SEQUENCE [LARGE SCALE GENOMIC DNA]</scope>
    <source>
        <strain evidence="9 10">DSM 21634</strain>
    </source>
</reference>